<evidence type="ECO:0000313" key="6">
    <source>
        <dbReference type="Proteomes" id="UP000192132"/>
    </source>
</evidence>
<dbReference type="AlphaFoldDB" id="A0A1S8CT78"/>
<dbReference type="Gene3D" id="2.160.10.10">
    <property type="entry name" value="Hexapeptide repeat proteins"/>
    <property type="match status" value="1"/>
</dbReference>
<dbReference type="PROSITE" id="PS00101">
    <property type="entry name" value="HEXAPEP_TRANSFERASES"/>
    <property type="match status" value="1"/>
</dbReference>
<dbReference type="PANTHER" id="PTHR23416">
    <property type="entry name" value="SIALIC ACID SYNTHASE-RELATED"/>
    <property type="match status" value="1"/>
</dbReference>
<protein>
    <submittedName>
        <fullName evidence="5">Acyltransferase</fullName>
    </submittedName>
</protein>
<dbReference type="InterPro" id="IPR011004">
    <property type="entry name" value="Trimer_LpxA-like_sf"/>
</dbReference>
<organism evidence="5 6">
    <name type="scientific">Alkanindiges hydrocarboniclasticus</name>
    <dbReference type="NCBI Taxonomy" id="1907941"/>
    <lineage>
        <taxon>Bacteria</taxon>
        <taxon>Pseudomonadati</taxon>
        <taxon>Pseudomonadota</taxon>
        <taxon>Gammaproteobacteria</taxon>
        <taxon>Moraxellales</taxon>
        <taxon>Moraxellaceae</taxon>
        <taxon>Alkanindiges</taxon>
    </lineage>
</organism>
<dbReference type="PANTHER" id="PTHR23416:SF23">
    <property type="entry name" value="ACETYLTRANSFERASE C18B11.09C-RELATED"/>
    <property type="match status" value="1"/>
</dbReference>
<dbReference type="Proteomes" id="UP000192132">
    <property type="component" value="Unassembled WGS sequence"/>
</dbReference>
<evidence type="ECO:0000256" key="1">
    <source>
        <dbReference type="ARBA" id="ARBA00007274"/>
    </source>
</evidence>
<keyword evidence="3" id="KW-0677">Repeat</keyword>
<dbReference type="Pfam" id="PF14602">
    <property type="entry name" value="Hexapep_2"/>
    <property type="match status" value="1"/>
</dbReference>
<gene>
    <name evidence="5" type="ORF">BKE30_11745</name>
</gene>
<dbReference type="RefSeq" id="WP_076878794.1">
    <property type="nucleotide sequence ID" value="NZ_MLCN01000030.1"/>
</dbReference>
<evidence type="ECO:0000256" key="4">
    <source>
        <dbReference type="ARBA" id="ARBA00023315"/>
    </source>
</evidence>
<reference evidence="5 6" key="1">
    <citation type="submission" date="2016-10" db="EMBL/GenBank/DDBJ databases">
        <title>Draft Genome sequence of Alkanindiges sp. strain H1.</title>
        <authorList>
            <person name="Subhash Y."/>
            <person name="Lee S."/>
        </authorList>
    </citation>
    <scope>NUCLEOTIDE SEQUENCE [LARGE SCALE GENOMIC DNA]</scope>
    <source>
        <strain evidence="5 6">H1</strain>
    </source>
</reference>
<name>A0A1S8CT78_9GAMM</name>
<dbReference type="GO" id="GO:0005829">
    <property type="term" value="C:cytosol"/>
    <property type="evidence" value="ECO:0007669"/>
    <property type="project" value="TreeGrafter"/>
</dbReference>
<keyword evidence="6" id="KW-1185">Reference proteome</keyword>
<proteinExistence type="inferred from homology"/>
<dbReference type="EMBL" id="MLCN01000030">
    <property type="protein sequence ID" value="ONG38610.1"/>
    <property type="molecule type" value="Genomic_DNA"/>
</dbReference>
<keyword evidence="4 5" id="KW-0012">Acyltransferase</keyword>
<dbReference type="SUPFAM" id="SSF51161">
    <property type="entry name" value="Trimeric LpxA-like enzymes"/>
    <property type="match status" value="1"/>
</dbReference>
<dbReference type="InterPro" id="IPR051159">
    <property type="entry name" value="Hexapeptide_acetyltransf"/>
</dbReference>
<accession>A0A1S8CT78</accession>
<sequence>MTVESSDPLLKYREQHKNRLSYMPWLYWRLKPKHKEWAQAWQQEYQDYLQSMESVQIGKDCFISPDAHLFAEPNRDIIIGDGSFIAADCVLHGPITLGKQVALNHHCTLDGGRKGIHISDNARLAAYCHIYAFNHGMKLDSTIHEQAVSSTGIQIGKDVWLGANVGVVDGVNIEDFAVIGMDSTVTRHVEAYAIMAGSPAKKTGIGATRNNFSAFTGLSFYYSIIYL</sequence>
<keyword evidence="2 5" id="KW-0808">Transferase</keyword>
<comment type="caution">
    <text evidence="5">The sequence shown here is derived from an EMBL/GenBank/DDBJ whole genome shotgun (WGS) entry which is preliminary data.</text>
</comment>
<evidence type="ECO:0000256" key="3">
    <source>
        <dbReference type="ARBA" id="ARBA00022737"/>
    </source>
</evidence>
<dbReference type="OrthoDB" id="9815592at2"/>
<comment type="similarity">
    <text evidence="1">Belongs to the transferase hexapeptide repeat family.</text>
</comment>
<evidence type="ECO:0000256" key="2">
    <source>
        <dbReference type="ARBA" id="ARBA00022679"/>
    </source>
</evidence>
<dbReference type="InterPro" id="IPR018357">
    <property type="entry name" value="Hexapep_transf_CS"/>
</dbReference>
<dbReference type="CDD" id="cd04647">
    <property type="entry name" value="LbH_MAT_like"/>
    <property type="match status" value="1"/>
</dbReference>
<dbReference type="STRING" id="1907941.BKE30_11745"/>
<dbReference type="InterPro" id="IPR001451">
    <property type="entry name" value="Hexapep"/>
</dbReference>
<evidence type="ECO:0000313" key="5">
    <source>
        <dbReference type="EMBL" id="ONG38610.1"/>
    </source>
</evidence>
<dbReference type="GO" id="GO:0008374">
    <property type="term" value="F:O-acyltransferase activity"/>
    <property type="evidence" value="ECO:0007669"/>
    <property type="project" value="TreeGrafter"/>
</dbReference>